<dbReference type="AlphaFoldDB" id="A0A6J4VZ56"/>
<gene>
    <name evidence="1" type="ORF">AVDCRST_MAG18-4621</name>
</gene>
<dbReference type="EMBL" id="CADCWN010000369">
    <property type="protein sequence ID" value="CAA9589394.1"/>
    <property type="molecule type" value="Genomic_DNA"/>
</dbReference>
<proteinExistence type="predicted"/>
<sequence length="44" mass="4557">MLRAGASDGELRAAVRAGIWRKPWGHGLKDGVLPAGRGMSQIGG</sequence>
<accession>A0A6J4VZ56</accession>
<name>A0A6J4VZ56_9BACT</name>
<evidence type="ECO:0000313" key="1">
    <source>
        <dbReference type="EMBL" id="CAA9589394.1"/>
    </source>
</evidence>
<reference evidence="1" key="1">
    <citation type="submission" date="2020-02" db="EMBL/GenBank/DDBJ databases">
        <authorList>
            <person name="Meier V. D."/>
        </authorList>
    </citation>
    <scope>NUCLEOTIDE SEQUENCE</scope>
    <source>
        <strain evidence="1">AVDCRST_MAG18</strain>
    </source>
</reference>
<organism evidence="1">
    <name type="scientific">uncultured Thermomicrobiales bacterium</name>
    <dbReference type="NCBI Taxonomy" id="1645740"/>
    <lineage>
        <taxon>Bacteria</taxon>
        <taxon>Pseudomonadati</taxon>
        <taxon>Thermomicrobiota</taxon>
        <taxon>Thermomicrobia</taxon>
        <taxon>Thermomicrobiales</taxon>
        <taxon>environmental samples</taxon>
    </lineage>
</organism>
<protein>
    <submittedName>
        <fullName evidence="1">Molybdenum cofactor biosynthesis protein MoaA</fullName>
    </submittedName>
</protein>